<feature type="transmembrane region" description="Helical" evidence="1">
    <location>
        <begin position="39"/>
        <end position="57"/>
    </location>
</feature>
<protein>
    <submittedName>
        <fullName evidence="2">Uncharacterized protein</fullName>
    </submittedName>
</protein>
<keyword evidence="3" id="KW-1185">Reference proteome</keyword>
<keyword evidence="1" id="KW-0812">Transmembrane</keyword>
<sequence>MDTNSSVEVSGLLSPVIIYRPTHSAISHSLNFFSSERKMPSYFVYNVLFLLVSVFLVSTSRDHPSVIASVIPSVETGAPLDNYVCDTKKNVYTTQVWGPTSDCFVCTPYCYGACDALRTHGALSPSCRRSGTQNVRCKCCCVKPASPPRPRPPSCPPPTPLPPPPPCPTPPSSDQCETGDTYTETTMPSSNCVDCTNWCKEDCSESGGRVIENKCAIGESKFVRRCKCCCRGGKSFLKLS</sequence>
<name>A0AAD4SPC0_9MAGN</name>
<dbReference type="EMBL" id="JAJJMB010009474">
    <property type="protein sequence ID" value="KAI3913443.1"/>
    <property type="molecule type" value="Genomic_DNA"/>
</dbReference>
<dbReference type="AlphaFoldDB" id="A0AAD4SPC0"/>
<keyword evidence="1" id="KW-1133">Transmembrane helix</keyword>
<keyword evidence="1" id="KW-0472">Membrane</keyword>
<evidence type="ECO:0000256" key="1">
    <source>
        <dbReference type="SAM" id="Phobius"/>
    </source>
</evidence>
<dbReference type="Proteomes" id="UP001202328">
    <property type="component" value="Unassembled WGS sequence"/>
</dbReference>
<reference evidence="2" key="1">
    <citation type="submission" date="2022-04" db="EMBL/GenBank/DDBJ databases">
        <title>A functionally conserved STORR gene fusion in Papaver species that diverged 16.8 million years ago.</title>
        <authorList>
            <person name="Catania T."/>
        </authorList>
    </citation>
    <scope>NUCLEOTIDE SEQUENCE</scope>
    <source>
        <strain evidence="2">S-188037</strain>
    </source>
</reference>
<gene>
    <name evidence="2" type="ORF">MKW98_003922</name>
</gene>
<evidence type="ECO:0000313" key="3">
    <source>
        <dbReference type="Proteomes" id="UP001202328"/>
    </source>
</evidence>
<accession>A0AAD4SPC0</accession>
<proteinExistence type="predicted"/>
<comment type="caution">
    <text evidence="2">The sequence shown here is derived from an EMBL/GenBank/DDBJ whole genome shotgun (WGS) entry which is preliminary data.</text>
</comment>
<evidence type="ECO:0000313" key="2">
    <source>
        <dbReference type="EMBL" id="KAI3913443.1"/>
    </source>
</evidence>
<organism evidence="2 3">
    <name type="scientific">Papaver atlanticum</name>
    <dbReference type="NCBI Taxonomy" id="357466"/>
    <lineage>
        <taxon>Eukaryota</taxon>
        <taxon>Viridiplantae</taxon>
        <taxon>Streptophyta</taxon>
        <taxon>Embryophyta</taxon>
        <taxon>Tracheophyta</taxon>
        <taxon>Spermatophyta</taxon>
        <taxon>Magnoliopsida</taxon>
        <taxon>Ranunculales</taxon>
        <taxon>Papaveraceae</taxon>
        <taxon>Papaveroideae</taxon>
        <taxon>Papaver</taxon>
    </lineage>
</organism>